<comment type="function">
    <text evidence="9">Regulates myosin phosphatase activity. Augments Ca(2+) sensitivity of the contractile apparatus.</text>
</comment>
<keyword evidence="3" id="KW-0963">Cytoplasm</keyword>
<dbReference type="Proteomes" id="UP000596742">
    <property type="component" value="Unassembled WGS sequence"/>
</dbReference>
<keyword evidence="18" id="KW-1185">Reference proteome</keyword>
<protein>
    <recommendedName>
        <fullName evidence="11">Protein phosphatase 1 regulatory subunit 12B</fullName>
    </recommendedName>
    <alternativeName>
        <fullName evidence="12">Myosin phosphatase-targeting subunit 2</fullName>
    </alternativeName>
</protein>
<dbReference type="PRINTS" id="PR01415">
    <property type="entry name" value="ANKYRIN"/>
</dbReference>
<keyword evidence="7" id="KW-0206">Cytoskeleton</keyword>
<dbReference type="PROSITE" id="PS50088">
    <property type="entry name" value="ANK_REPEAT"/>
    <property type="match status" value="4"/>
</dbReference>
<dbReference type="GO" id="GO:0004857">
    <property type="term" value="F:enzyme inhibitor activity"/>
    <property type="evidence" value="ECO:0007669"/>
    <property type="project" value="TreeGrafter"/>
</dbReference>
<feature type="compositionally biased region" description="Basic and acidic residues" evidence="15">
    <location>
        <begin position="549"/>
        <end position="558"/>
    </location>
</feature>
<evidence type="ECO:0000256" key="15">
    <source>
        <dbReference type="SAM" id="MobiDB-lite"/>
    </source>
</evidence>
<sequence>MADESLSALNRRFNQLKRWEESETNKASHLPKEKPRKVKFQDGCVFLAACSSGDRDEVLQLLKKGADINTSNIDGLTALHQACIDDNLDMVEFLVQHSADVDVCDNEGWTPLHATASCGFTEIARYLIKEGANVAAVNNDGDLPIDICEDEIMEHMLQDEMSKLDIDADAARQEEENQMLEDANKWLNNKSVKEKRHQKTGATALHVAAAKGYMKVISVLLQAGVDVNARDNDGWTPLHAAAHWCQEEVCKALVDHMCDMDIKNNAGQTPTDVADSDIIKLLEELKAKQQSLKDKENEDTSEIIPHRNQHGKRSRSDSQRSSVTRMSVDQKQNVILKEVGLERSTLEANLSGIKSSSSSSGEGESSESDTEKQNELNKQSTEANQTRDRDKPPITAVVEIQKPEMGKIEESNEHDTVQVKKKDEDVINEVDKKTDTPRIEEIGETKESLKEKENAEKEAKEKQETEQTERKPDEKSVRKDKEFNRSNSVPAKEKEPLSRTYSAPNKPTEVPTIVTPPTITESRNDTEPDILSWRTGLRKTGSTSMVIENNKDEGDKNLSRSLSSPRIPVDRNSVENDKVQLRRTTDTQDHKPLDRISAYSRSINNPYRSSYQSAYVPYYRRQQEQNERREKEREAKIMESTTTTQPSTSTATSVSATLSSVTTATTTVSTHGVSSIASCPTFGTNSMFRRSYQIPSRDEEAETQRKARAKRARETRRSTQGVTLEDIQKAEEVLHSSDTKPSDTKSSEKTNNALSESRTSNIESTSIEQPESVRRRFRPDDDTRSSFRRSRDSKDSSIYSTDTTSAYVPRRERNALSTSIDNKSSLGSSEIRRSASLRSSRLHAEDQDDTDSKKDSKGDDKDEKKEPSHVRARRNRRERRSTGIVTYDPSKDDDEDEKKDTEEKDKNSYSGRYNSTSDVGTSDRYSHRTDRPSSYIGSTSSLNLDYKKLDYYMQLYEDEKANTERLKKDLEAVKKELIESKAELDRLIKRNEVNRLADTNDKREKRALERKLSELEEELKKMEVLKEDNRRLKEENGALIRVISKLSK</sequence>
<dbReference type="GO" id="GO:0007165">
    <property type="term" value="P:signal transduction"/>
    <property type="evidence" value="ECO:0007669"/>
    <property type="project" value="InterPro"/>
</dbReference>
<evidence type="ECO:0000256" key="4">
    <source>
        <dbReference type="ARBA" id="ARBA00022553"/>
    </source>
</evidence>
<organism evidence="17 18">
    <name type="scientific">Mytilus galloprovincialis</name>
    <name type="common">Mediterranean mussel</name>
    <dbReference type="NCBI Taxonomy" id="29158"/>
    <lineage>
        <taxon>Eukaryota</taxon>
        <taxon>Metazoa</taxon>
        <taxon>Spiralia</taxon>
        <taxon>Lophotrochozoa</taxon>
        <taxon>Mollusca</taxon>
        <taxon>Bivalvia</taxon>
        <taxon>Autobranchia</taxon>
        <taxon>Pteriomorphia</taxon>
        <taxon>Mytilida</taxon>
        <taxon>Mytiloidea</taxon>
        <taxon>Mytilidae</taxon>
        <taxon>Mytilinae</taxon>
        <taxon>Mytilus</taxon>
    </lineage>
</organism>
<comment type="caution">
    <text evidence="17">The sequence shown here is derived from an EMBL/GenBank/DDBJ whole genome shotgun (WGS) entry which is preliminary data.</text>
</comment>
<dbReference type="FunFam" id="1.25.40.20:FF:000007">
    <property type="entry name" value="Phosphatase 1 regulatory subunit 12A"/>
    <property type="match status" value="1"/>
</dbReference>
<feature type="repeat" description="ANK" evidence="13">
    <location>
        <begin position="233"/>
        <end position="265"/>
    </location>
</feature>
<feature type="compositionally biased region" description="Basic and acidic residues" evidence="15">
    <location>
        <begin position="726"/>
        <end position="748"/>
    </location>
</feature>
<feature type="compositionally biased region" description="Basic and acidic residues" evidence="15">
    <location>
        <begin position="568"/>
        <end position="591"/>
    </location>
</feature>
<dbReference type="GO" id="GO:0005856">
    <property type="term" value="C:cytoskeleton"/>
    <property type="evidence" value="ECO:0007669"/>
    <property type="project" value="UniProtKB-SubCell"/>
</dbReference>
<feature type="region of interest" description="Disordered" evidence="15">
    <location>
        <begin position="666"/>
        <end position="939"/>
    </location>
</feature>
<feature type="region of interest" description="Disordered" evidence="15">
    <location>
        <begin position="350"/>
        <end position="591"/>
    </location>
</feature>
<feature type="region of interest" description="Disordered" evidence="15">
    <location>
        <begin position="289"/>
        <end position="329"/>
    </location>
</feature>
<dbReference type="Pfam" id="PF15898">
    <property type="entry name" value="PRKG1_interact"/>
    <property type="match status" value="1"/>
</dbReference>
<feature type="compositionally biased region" description="Polar residues" evidence="15">
    <location>
        <begin position="676"/>
        <end position="688"/>
    </location>
</feature>
<evidence type="ECO:0000256" key="1">
    <source>
        <dbReference type="ARBA" id="ARBA00004245"/>
    </source>
</evidence>
<feature type="repeat" description="ANK" evidence="13">
    <location>
        <begin position="200"/>
        <end position="232"/>
    </location>
</feature>
<proteinExistence type="inferred from homology"/>
<dbReference type="SMART" id="SM00248">
    <property type="entry name" value="ANK"/>
    <property type="match status" value="5"/>
</dbReference>
<evidence type="ECO:0000256" key="14">
    <source>
        <dbReference type="SAM" id="Coils"/>
    </source>
</evidence>
<evidence type="ECO:0000256" key="9">
    <source>
        <dbReference type="ARBA" id="ARBA00059024"/>
    </source>
</evidence>
<feature type="compositionally biased region" description="Basic and acidic residues" evidence="15">
    <location>
        <begin position="771"/>
        <end position="795"/>
    </location>
</feature>
<feature type="compositionally biased region" description="Polar residues" evidence="15">
    <location>
        <begin position="751"/>
        <end position="769"/>
    </location>
</feature>
<feature type="repeat" description="ANK" evidence="13">
    <location>
        <begin position="107"/>
        <end position="139"/>
    </location>
</feature>
<feature type="compositionally biased region" description="Low complexity" evidence="15">
    <location>
        <begin position="666"/>
        <end position="675"/>
    </location>
</feature>
<dbReference type="SUPFAM" id="SSF48403">
    <property type="entry name" value="Ankyrin repeat"/>
    <property type="match status" value="1"/>
</dbReference>
<dbReference type="InterPro" id="IPR031775">
    <property type="entry name" value="PRKG1_interact"/>
</dbReference>
<evidence type="ECO:0000256" key="11">
    <source>
        <dbReference type="ARBA" id="ARBA00072757"/>
    </source>
</evidence>
<evidence type="ECO:0000313" key="17">
    <source>
        <dbReference type="EMBL" id="VDI65978.1"/>
    </source>
</evidence>
<feature type="coiled-coil region" evidence="14">
    <location>
        <begin position="953"/>
        <end position="1042"/>
    </location>
</feature>
<feature type="compositionally biased region" description="Basic and acidic residues" evidence="15">
    <location>
        <begin position="289"/>
        <end position="298"/>
    </location>
</feature>
<dbReference type="PIRSF" id="PIRSF038141">
    <property type="entry name" value="PP1_12ABC_vert"/>
    <property type="match status" value="1"/>
</dbReference>
<evidence type="ECO:0000256" key="8">
    <source>
        <dbReference type="ARBA" id="ARBA00038386"/>
    </source>
</evidence>
<feature type="compositionally biased region" description="Basic and acidic residues" evidence="15">
    <location>
        <begin position="898"/>
        <end position="907"/>
    </location>
</feature>
<evidence type="ECO:0000256" key="7">
    <source>
        <dbReference type="ARBA" id="ARBA00023212"/>
    </source>
</evidence>
<feature type="domain" description="cGMP-dependent protein kinase interacting" evidence="16">
    <location>
        <begin position="952"/>
        <end position="1048"/>
    </location>
</feature>
<dbReference type="FunFam" id="1.25.40.20:FF:000004">
    <property type="entry name" value="Phosphatase 1 regulatory subunit 12A"/>
    <property type="match status" value="1"/>
</dbReference>
<feature type="compositionally biased region" description="Basic and acidic residues" evidence="15">
    <location>
        <begin position="696"/>
        <end position="705"/>
    </location>
</feature>
<feature type="compositionally biased region" description="Basic and acidic residues" evidence="15">
    <location>
        <begin position="621"/>
        <end position="637"/>
    </location>
</feature>
<dbReference type="GO" id="GO:0019901">
    <property type="term" value="F:protein kinase binding"/>
    <property type="evidence" value="ECO:0007669"/>
    <property type="project" value="InterPro"/>
</dbReference>
<keyword evidence="4" id="KW-0597">Phosphoprotein</keyword>
<dbReference type="Gene3D" id="6.10.140.390">
    <property type="match status" value="1"/>
</dbReference>
<gene>
    <name evidence="17" type="ORF">MGAL_10B027054</name>
</gene>
<feature type="compositionally biased region" description="Low complexity" evidence="15">
    <location>
        <begin position="640"/>
        <end position="653"/>
    </location>
</feature>
<keyword evidence="6 13" id="KW-0040">ANK repeat</keyword>
<feature type="compositionally biased region" description="Basic and acidic residues" evidence="15">
    <location>
        <begin position="401"/>
        <end position="484"/>
    </location>
</feature>
<evidence type="ECO:0000256" key="5">
    <source>
        <dbReference type="ARBA" id="ARBA00022737"/>
    </source>
</evidence>
<keyword evidence="2" id="KW-0217">Developmental protein</keyword>
<dbReference type="AlphaFoldDB" id="A0A8B6GLS2"/>
<dbReference type="PROSITE" id="PS50297">
    <property type="entry name" value="ANK_REP_REGION"/>
    <property type="match status" value="4"/>
</dbReference>
<reference evidence="17" key="1">
    <citation type="submission" date="2018-11" db="EMBL/GenBank/DDBJ databases">
        <authorList>
            <person name="Alioto T."/>
            <person name="Alioto T."/>
        </authorList>
    </citation>
    <scope>NUCLEOTIDE SEQUENCE</scope>
</reference>
<evidence type="ECO:0000256" key="2">
    <source>
        <dbReference type="ARBA" id="ARBA00022473"/>
    </source>
</evidence>
<feature type="compositionally biased region" description="Basic and acidic residues" evidence="15">
    <location>
        <begin position="842"/>
        <end position="869"/>
    </location>
</feature>
<comment type="similarity">
    <text evidence="8">Belongs to the NRARP family.</text>
</comment>
<dbReference type="EMBL" id="UYJE01008669">
    <property type="protein sequence ID" value="VDI65978.1"/>
    <property type="molecule type" value="Genomic_DNA"/>
</dbReference>
<feature type="compositionally biased region" description="Polar residues" evidence="15">
    <location>
        <begin position="908"/>
        <end position="920"/>
    </location>
</feature>
<feature type="compositionally biased region" description="Basic residues" evidence="15">
    <location>
        <begin position="870"/>
        <end position="879"/>
    </location>
</feature>
<dbReference type="PANTHER" id="PTHR24179">
    <property type="entry name" value="PROTEIN PHOSPHATASE 1 REGULATORY SUBUNIT 12"/>
    <property type="match status" value="1"/>
</dbReference>
<feature type="compositionally biased region" description="Low complexity" evidence="15">
    <location>
        <begin position="507"/>
        <end position="521"/>
    </location>
</feature>
<dbReference type="Gene3D" id="1.25.40.20">
    <property type="entry name" value="Ankyrin repeat-containing domain"/>
    <property type="match status" value="2"/>
</dbReference>
<dbReference type="GO" id="GO:0005737">
    <property type="term" value="C:cytoplasm"/>
    <property type="evidence" value="ECO:0007669"/>
    <property type="project" value="TreeGrafter"/>
</dbReference>
<dbReference type="PANTHER" id="PTHR24179:SF21">
    <property type="entry name" value="MYOSIN BINDING SUBUNIT, ISOFORM O"/>
    <property type="match status" value="1"/>
</dbReference>
<dbReference type="CDD" id="cd21930">
    <property type="entry name" value="IPD_PPP1R12"/>
    <property type="match status" value="1"/>
</dbReference>
<comment type="subcellular location">
    <subcellularLocation>
        <location evidence="1">Cytoplasm</location>
        <location evidence="1">Cytoskeleton</location>
    </subcellularLocation>
</comment>
<accession>A0A8B6GLS2</accession>
<dbReference type="InterPro" id="IPR036770">
    <property type="entry name" value="Ankyrin_rpt-contain_sf"/>
</dbReference>
<evidence type="ECO:0000256" key="3">
    <source>
        <dbReference type="ARBA" id="ARBA00022490"/>
    </source>
</evidence>
<dbReference type="InterPro" id="IPR051226">
    <property type="entry name" value="PP1_Regulatory_Subunit"/>
</dbReference>
<evidence type="ECO:0000256" key="12">
    <source>
        <dbReference type="ARBA" id="ARBA00083252"/>
    </source>
</evidence>
<feature type="compositionally biased region" description="Polar residues" evidence="15">
    <location>
        <begin position="319"/>
        <end position="329"/>
    </location>
</feature>
<name>A0A8B6GLS2_MYTGA</name>
<feature type="region of interest" description="Disordered" evidence="15">
    <location>
        <begin position="619"/>
        <end position="653"/>
    </location>
</feature>
<dbReference type="Pfam" id="PF12796">
    <property type="entry name" value="Ank_2"/>
    <property type="match status" value="2"/>
</dbReference>
<evidence type="ECO:0000259" key="16">
    <source>
        <dbReference type="Pfam" id="PF15898"/>
    </source>
</evidence>
<evidence type="ECO:0000313" key="18">
    <source>
        <dbReference type="Proteomes" id="UP000596742"/>
    </source>
</evidence>
<dbReference type="InterPro" id="IPR017401">
    <property type="entry name" value="MYPT1/MYPT2/Mbs85"/>
</dbReference>
<feature type="compositionally biased region" description="Polar residues" evidence="15">
    <location>
        <begin position="815"/>
        <end position="827"/>
    </location>
</feature>
<dbReference type="OrthoDB" id="19014at2759"/>
<evidence type="ECO:0000256" key="6">
    <source>
        <dbReference type="ARBA" id="ARBA00023043"/>
    </source>
</evidence>
<dbReference type="InterPro" id="IPR002110">
    <property type="entry name" value="Ankyrin_rpt"/>
</dbReference>
<feature type="repeat" description="ANK" evidence="13">
    <location>
        <begin position="74"/>
        <end position="106"/>
    </location>
</feature>
<comment type="subunit">
    <text evidence="10">PP1 comprises a catalytic subunit, PPP1CA, PPP1CB or PPP1CC, and one or several targeting or regulatory subunits. PPP1R12B mediates binding to myosin. Isoform 3 and isoform 4 bind PPP1R12A, but not isoform 1 of PPP1R12B itself. Binds IL16.</text>
</comment>
<keyword evidence="14" id="KW-0175">Coiled coil</keyword>
<evidence type="ECO:0000256" key="10">
    <source>
        <dbReference type="ARBA" id="ARBA00065548"/>
    </source>
</evidence>
<dbReference type="GO" id="GO:0019208">
    <property type="term" value="F:phosphatase regulator activity"/>
    <property type="evidence" value="ECO:0007669"/>
    <property type="project" value="InterPro"/>
</dbReference>
<keyword evidence="5" id="KW-0677">Repeat</keyword>
<evidence type="ECO:0000256" key="13">
    <source>
        <dbReference type="PROSITE-ProRule" id="PRU00023"/>
    </source>
</evidence>